<feature type="signal peptide" evidence="8">
    <location>
        <begin position="1"/>
        <end position="26"/>
    </location>
</feature>
<reference evidence="10" key="1">
    <citation type="journal article" date="2014" name="Int. J. Syst. Evol. Microbiol.">
        <title>Complete genome sequence of Corynebacterium casei LMG S-19264T (=DSM 44701T), isolated from a smear-ripened cheese.</title>
        <authorList>
            <consortium name="US DOE Joint Genome Institute (JGI-PGF)"/>
            <person name="Walter F."/>
            <person name="Albersmeier A."/>
            <person name="Kalinowski J."/>
            <person name="Ruckert C."/>
        </authorList>
    </citation>
    <scope>NUCLEOTIDE SEQUENCE</scope>
    <source>
        <strain evidence="10">CGMCC 1.12195</strain>
    </source>
</reference>
<dbReference type="EC" id="3.2.1.55" evidence="4"/>
<comment type="similarity">
    <text evidence="2">Belongs to the glycosyl hydrolase 51 family.</text>
</comment>
<comment type="catalytic activity">
    <reaction evidence="1">
        <text>Hydrolysis of terminal non-reducing alpha-L-arabinofuranoside residues in alpha-L-arabinosides.</text>
        <dbReference type="EC" id="3.2.1.55"/>
    </reaction>
</comment>
<dbReference type="PANTHER" id="PTHR43576:SF2">
    <property type="entry name" value="INTRACELLULAR EXO-ALPHA-L-ARABINOFURANOSIDASE 2"/>
    <property type="match status" value="1"/>
</dbReference>
<keyword evidence="6" id="KW-0119">Carbohydrate metabolism</keyword>
<evidence type="ECO:0000256" key="6">
    <source>
        <dbReference type="ARBA" id="ARBA00023277"/>
    </source>
</evidence>
<reference evidence="10" key="2">
    <citation type="submission" date="2020-09" db="EMBL/GenBank/DDBJ databases">
        <authorList>
            <person name="Sun Q."/>
            <person name="Zhou Y."/>
        </authorList>
    </citation>
    <scope>NUCLEOTIDE SEQUENCE</scope>
    <source>
        <strain evidence="10">CGMCC 1.12195</strain>
    </source>
</reference>
<evidence type="ECO:0000259" key="9">
    <source>
        <dbReference type="SMART" id="SM00813"/>
    </source>
</evidence>
<evidence type="ECO:0000256" key="3">
    <source>
        <dbReference type="ARBA" id="ARBA00011165"/>
    </source>
</evidence>
<dbReference type="InterPro" id="IPR055235">
    <property type="entry name" value="ASD1_cat"/>
</dbReference>
<dbReference type="GO" id="GO:0000272">
    <property type="term" value="P:polysaccharide catabolic process"/>
    <property type="evidence" value="ECO:0007669"/>
    <property type="project" value="TreeGrafter"/>
</dbReference>
<dbReference type="RefSeq" id="WP_188507443.1">
    <property type="nucleotide sequence ID" value="NZ_BMER01000004.1"/>
</dbReference>
<dbReference type="Pfam" id="PF22848">
    <property type="entry name" value="ASD1_dom"/>
    <property type="match status" value="1"/>
</dbReference>
<feature type="domain" description="Alpha-L-arabinofuranosidase C-terminal" evidence="9">
    <location>
        <begin position="316"/>
        <end position="521"/>
    </location>
</feature>
<keyword evidence="7" id="KW-0326">Glycosidase</keyword>
<evidence type="ECO:0000256" key="1">
    <source>
        <dbReference type="ARBA" id="ARBA00001462"/>
    </source>
</evidence>
<keyword evidence="8" id="KW-0732">Signal</keyword>
<evidence type="ECO:0000256" key="8">
    <source>
        <dbReference type="SAM" id="SignalP"/>
    </source>
</evidence>
<evidence type="ECO:0000256" key="5">
    <source>
        <dbReference type="ARBA" id="ARBA00022801"/>
    </source>
</evidence>
<dbReference type="Gene3D" id="2.60.40.1180">
    <property type="entry name" value="Golgi alpha-mannosidase II"/>
    <property type="match status" value="1"/>
</dbReference>
<organism evidence="10 11">
    <name type="scientific">Parapedobacter pyrenivorans</name>
    <dbReference type="NCBI Taxonomy" id="1305674"/>
    <lineage>
        <taxon>Bacteria</taxon>
        <taxon>Pseudomonadati</taxon>
        <taxon>Bacteroidota</taxon>
        <taxon>Sphingobacteriia</taxon>
        <taxon>Sphingobacteriales</taxon>
        <taxon>Sphingobacteriaceae</taxon>
        <taxon>Parapedobacter</taxon>
    </lineage>
</organism>
<dbReference type="InterPro" id="IPR017853">
    <property type="entry name" value="GH"/>
</dbReference>
<gene>
    <name evidence="10" type="ORF">GCM10007415_35680</name>
</gene>
<dbReference type="InterPro" id="IPR013780">
    <property type="entry name" value="Glyco_hydro_b"/>
</dbReference>
<dbReference type="EMBL" id="BMER01000004">
    <property type="protein sequence ID" value="GGG97242.1"/>
    <property type="molecule type" value="Genomic_DNA"/>
</dbReference>
<accession>A0A917MFM4</accession>
<proteinExistence type="inferred from homology"/>
<dbReference type="InterPro" id="IPR010720">
    <property type="entry name" value="Alpha-L-AF_C"/>
</dbReference>
<comment type="caution">
    <text evidence="10">The sequence shown here is derived from an EMBL/GenBank/DDBJ whole genome shotgun (WGS) entry which is preliminary data.</text>
</comment>
<dbReference type="SUPFAM" id="SSF51011">
    <property type="entry name" value="Glycosyl hydrolase domain"/>
    <property type="match status" value="1"/>
</dbReference>
<dbReference type="GO" id="GO:0046373">
    <property type="term" value="P:L-arabinose metabolic process"/>
    <property type="evidence" value="ECO:0007669"/>
    <property type="project" value="InterPro"/>
</dbReference>
<evidence type="ECO:0000256" key="2">
    <source>
        <dbReference type="ARBA" id="ARBA00007186"/>
    </source>
</evidence>
<dbReference type="Gene3D" id="3.20.20.80">
    <property type="entry name" value="Glycosidases"/>
    <property type="match status" value="1"/>
</dbReference>
<keyword evidence="5" id="KW-0378">Hydrolase</keyword>
<protein>
    <recommendedName>
        <fullName evidence="4">non-reducing end alpha-L-arabinofuranosidase</fullName>
        <ecNumber evidence="4">3.2.1.55</ecNumber>
    </recommendedName>
</protein>
<evidence type="ECO:0000256" key="4">
    <source>
        <dbReference type="ARBA" id="ARBA00012670"/>
    </source>
</evidence>
<evidence type="ECO:0000313" key="10">
    <source>
        <dbReference type="EMBL" id="GGG97242.1"/>
    </source>
</evidence>
<feature type="chain" id="PRO_5036735904" description="non-reducing end alpha-L-arabinofuranosidase" evidence="8">
    <location>
        <begin position="27"/>
        <end position="531"/>
    </location>
</feature>
<dbReference type="GO" id="GO:0046556">
    <property type="term" value="F:alpha-L-arabinofuranosidase activity"/>
    <property type="evidence" value="ECO:0007669"/>
    <property type="project" value="UniProtKB-EC"/>
</dbReference>
<dbReference type="PANTHER" id="PTHR43576">
    <property type="entry name" value="ALPHA-L-ARABINOFURANOSIDASE C-RELATED"/>
    <property type="match status" value="1"/>
</dbReference>
<sequence>MKNHTLTFQCFVPCFTLVISGLFVHAQVTTVKLNIPDVPVQIDPMIYGQMLENVNDSMIYGGVADLRGNVRQHLVPHLSDLHIPVMRWPGGTVIHEYRWRNGIGPKSLRPTVKNHHWGGIENYQFGTDEFLQWCQQIGTEPYINFNMGNDPEFGGALWEALEWIEYVNGDSSTNLGRLRAHHGHTSPYGVKYWCIGNENYGPWGKHTAEADIVYAAKLKHWAGAIRGQHPDLQLLGIGHTLQWNQTVLDTCGQLIDFLTQHYYVTSRVKDGEIQDPTRTLFAPAKMEAHLALLGEQLATMNAQLRRADRPIRLSVDEWNNRHSVNEGTVFKFTRQSPRRQFDVAVVAGMLNAFIRQSPHVGMANYIFPVNAHGLIRTVGNDDAYQTPIYHVFKHYRTHLVGSKVETTVSGPSIATADIQPTIDGDAKEAHFPTETLPYVDAAAVLDSAKRIHISLLNRAHDQAQKVEVTVPTGYAGASSWTVSQEDINAANSIEDRNRIIPVSGPLKARRGKVTIEIPPCGLQVLTFVPIR</sequence>
<name>A0A917MFM4_9SPHI</name>
<comment type="subunit">
    <text evidence="3">Homohexamer; trimer of dimers.</text>
</comment>
<dbReference type="SMART" id="SM00813">
    <property type="entry name" value="Alpha-L-AF_C"/>
    <property type="match status" value="1"/>
</dbReference>
<dbReference type="Proteomes" id="UP000660862">
    <property type="component" value="Unassembled WGS sequence"/>
</dbReference>
<keyword evidence="11" id="KW-1185">Reference proteome</keyword>
<dbReference type="Pfam" id="PF06964">
    <property type="entry name" value="Alpha-L-AF_C"/>
    <property type="match status" value="1"/>
</dbReference>
<evidence type="ECO:0000313" key="11">
    <source>
        <dbReference type="Proteomes" id="UP000660862"/>
    </source>
</evidence>
<dbReference type="SUPFAM" id="SSF51445">
    <property type="entry name" value="(Trans)glycosidases"/>
    <property type="match status" value="1"/>
</dbReference>
<evidence type="ECO:0000256" key="7">
    <source>
        <dbReference type="ARBA" id="ARBA00023295"/>
    </source>
</evidence>
<dbReference type="AlphaFoldDB" id="A0A917MFM4"/>